<evidence type="ECO:0000256" key="3">
    <source>
        <dbReference type="ARBA" id="ARBA00023274"/>
    </source>
</evidence>
<feature type="compositionally biased region" description="Pro residues" evidence="5">
    <location>
        <begin position="171"/>
        <end position="181"/>
    </location>
</feature>
<gene>
    <name evidence="6" type="ORF">Bathy08g03730</name>
</gene>
<dbReference type="Proteomes" id="UP000198341">
    <property type="component" value="Chromosome 8"/>
</dbReference>
<dbReference type="RefSeq" id="XP_007511553.1">
    <property type="nucleotide sequence ID" value="XM_007511491.1"/>
</dbReference>
<dbReference type="GO" id="GO:0003735">
    <property type="term" value="F:structural constituent of ribosome"/>
    <property type="evidence" value="ECO:0007669"/>
    <property type="project" value="InterPro"/>
</dbReference>
<evidence type="ECO:0000256" key="2">
    <source>
        <dbReference type="ARBA" id="ARBA00022980"/>
    </source>
</evidence>
<comment type="similarity">
    <text evidence="1">Belongs to the bacterial ribosomal protein bL28 family.</text>
</comment>
<dbReference type="InterPro" id="IPR026569">
    <property type="entry name" value="Ribosomal_bL28"/>
</dbReference>
<dbReference type="Pfam" id="PF00830">
    <property type="entry name" value="Ribosomal_L28"/>
    <property type="match status" value="1"/>
</dbReference>
<dbReference type="PANTHER" id="PTHR13528">
    <property type="entry name" value="39S RIBOSOMAL PROTEIN L28, MITOCHONDRIAL"/>
    <property type="match status" value="1"/>
</dbReference>
<evidence type="ECO:0000256" key="5">
    <source>
        <dbReference type="SAM" id="MobiDB-lite"/>
    </source>
</evidence>
<dbReference type="KEGG" id="bpg:Bathy08g03730"/>
<dbReference type="AlphaFoldDB" id="K8EI29"/>
<dbReference type="InterPro" id="IPR034704">
    <property type="entry name" value="Ribosomal_bL28/bL31-like_sf"/>
</dbReference>
<feature type="region of interest" description="Disordered" evidence="5">
    <location>
        <begin position="133"/>
        <end position="181"/>
    </location>
</feature>
<evidence type="ECO:0000256" key="4">
    <source>
        <dbReference type="ARBA" id="ARBA00035269"/>
    </source>
</evidence>
<protein>
    <recommendedName>
        <fullName evidence="4">Large ribosomal subunit protein bL28m</fullName>
    </recommendedName>
</protein>
<accession>K8EI29</accession>
<feature type="compositionally biased region" description="Basic and acidic residues" evidence="5">
    <location>
        <begin position="133"/>
        <end position="153"/>
    </location>
</feature>
<keyword evidence="7" id="KW-1185">Reference proteome</keyword>
<dbReference type="SUPFAM" id="SSF143800">
    <property type="entry name" value="L28p-like"/>
    <property type="match status" value="1"/>
</dbReference>
<dbReference type="InterPro" id="IPR037147">
    <property type="entry name" value="Ribosomal_bL28_sf"/>
</dbReference>
<dbReference type="HAMAP" id="MF_00373">
    <property type="entry name" value="Ribosomal_bL28"/>
    <property type="match status" value="1"/>
</dbReference>
<evidence type="ECO:0000313" key="6">
    <source>
        <dbReference type="EMBL" id="CCO17674.1"/>
    </source>
</evidence>
<feature type="compositionally biased region" description="Acidic residues" evidence="5">
    <location>
        <begin position="154"/>
        <end position="164"/>
    </location>
</feature>
<proteinExistence type="inferred from homology"/>
<dbReference type="EMBL" id="FO082271">
    <property type="protein sequence ID" value="CCO17674.1"/>
    <property type="molecule type" value="Genomic_DNA"/>
</dbReference>
<dbReference type="OrthoDB" id="361870at2759"/>
<dbReference type="FunFam" id="2.30.170.40:FF:000003">
    <property type="entry name" value="54S ribosomal protein L24"/>
    <property type="match status" value="1"/>
</dbReference>
<dbReference type="GO" id="GO:0005762">
    <property type="term" value="C:mitochondrial large ribosomal subunit"/>
    <property type="evidence" value="ECO:0007669"/>
    <property type="project" value="TreeGrafter"/>
</dbReference>
<sequence>MSSGKKALTSKLLHATMTMMRGGGGQQQQQKEQFVKKVVVCGRAKRGLYHGKTVRFGNNVSEDGGNKTRRKWSPNAKRKRLYSEVLNRMVPMQVTAHALKCIDKAGGLDNYVLNTPVAKMMSLKGMELKEKMTRALSEERRRRGEEEGAKEDSNEAEGEEEEEGETKTPKRPPPPRPKTKS</sequence>
<dbReference type="STRING" id="41875.K8EI29"/>
<dbReference type="GeneID" id="19014352"/>
<dbReference type="eggNOG" id="KOG3278">
    <property type="taxonomic scope" value="Eukaryota"/>
</dbReference>
<evidence type="ECO:0000313" key="7">
    <source>
        <dbReference type="Proteomes" id="UP000198341"/>
    </source>
</evidence>
<reference evidence="6 7" key="1">
    <citation type="submission" date="2011-10" db="EMBL/GenBank/DDBJ databases">
        <authorList>
            <person name="Genoscope - CEA"/>
        </authorList>
    </citation>
    <scope>NUCLEOTIDE SEQUENCE [LARGE SCALE GENOMIC DNA]</scope>
    <source>
        <strain evidence="6 7">RCC 1105</strain>
    </source>
</reference>
<keyword evidence="3" id="KW-0687">Ribonucleoprotein</keyword>
<dbReference type="Gene3D" id="2.30.170.40">
    <property type="entry name" value="Ribosomal protein L28/L24"/>
    <property type="match status" value="1"/>
</dbReference>
<keyword evidence="2 6" id="KW-0689">Ribosomal protein</keyword>
<evidence type="ECO:0000256" key="1">
    <source>
        <dbReference type="ARBA" id="ARBA00008760"/>
    </source>
</evidence>
<organism evidence="6 7">
    <name type="scientific">Bathycoccus prasinos</name>
    <dbReference type="NCBI Taxonomy" id="41875"/>
    <lineage>
        <taxon>Eukaryota</taxon>
        <taxon>Viridiplantae</taxon>
        <taxon>Chlorophyta</taxon>
        <taxon>Mamiellophyceae</taxon>
        <taxon>Mamiellales</taxon>
        <taxon>Bathycoccaceae</taxon>
        <taxon>Bathycoccus</taxon>
    </lineage>
</organism>
<name>K8EI29_9CHLO</name>
<dbReference type="PANTHER" id="PTHR13528:SF2">
    <property type="entry name" value="LARGE RIBOSOMAL SUBUNIT PROTEIN BL28M"/>
    <property type="match status" value="1"/>
</dbReference>